<name>A0A6M8B719_9CYAN</name>
<dbReference type="GO" id="GO:0005524">
    <property type="term" value="F:ATP binding"/>
    <property type="evidence" value="ECO:0007669"/>
    <property type="project" value="UniProtKB-KW"/>
</dbReference>
<dbReference type="Proteomes" id="UP000505210">
    <property type="component" value="Chromosome"/>
</dbReference>
<dbReference type="InterPro" id="IPR050683">
    <property type="entry name" value="Bact_Polysacc_Export_ATP-bd"/>
</dbReference>
<protein>
    <submittedName>
        <fullName evidence="6">ABC transporter ATP-binding protein</fullName>
    </submittedName>
</protein>
<comment type="similarity">
    <text evidence="1">Belongs to the ABC transporter superfamily.</text>
</comment>
<accession>A0A6M8B719</accession>
<dbReference type="EMBL" id="CP053661">
    <property type="protein sequence ID" value="QKD81942.1"/>
    <property type="molecule type" value="Genomic_DNA"/>
</dbReference>
<dbReference type="GO" id="GO:0140359">
    <property type="term" value="F:ABC-type transporter activity"/>
    <property type="evidence" value="ECO:0007669"/>
    <property type="project" value="InterPro"/>
</dbReference>
<dbReference type="KEGG" id="theu:HPC62_06790"/>
<reference evidence="6 7" key="1">
    <citation type="submission" date="2020-05" db="EMBL/GenBank/DDBJ databases">
        <title>Complete genome sequence of of a novel Thermoleptolyngbya strain isolated from hot springs of Ganzi, Sichuan China.</title>
        <authorList>
            <person name="Tang J."/>
            <person name="Daroch M."/>
            <person name="Li L."/>
            <person name="Waleron K."/>
            <person name="Waleron M."/>
            <person name="Waleron M."/>
        </authorList>
    </citation>
    <scope>NUCLEOTIDE SEQUENCE [LARGE SCALE GENOMIC DNA]</scope>
    <source>
        <strain evidence="6 7">PKUAC-SCTA183</strain>
    </source>
</reference>
<dbReference type="InterPro" id="IPR027417">
    <property type="entry name" value="P-loop_NTPase"/>
</dbReference>
<evidence type="ECO:0000256" key="1">
    <source>
        <dbReference type="ARBA" id="ARBA00005417"/>
    </source>
</evidence>
<dbReference type="SUPFAM" id="SSF52540">
    <property type="entry name" value="P-loop containing nucleoside triphosphate hydrolases"/>
    <property type="match status" value="1"/>
</dbReference>
<dbReference type="PANTHER" id="PTHR46743">
    <property type="entry name" value="TEICHOIC ACIDS EXPORT ATP-BINDING PROTEIN TAGH"/>
    <property type="match status" value="1"/>
</dbReference>
<dbReference type="InterPro" id="IPR003593">
    <property type="entry name" value="AAA+_ATPase"/>
</dbReference>
<gene>
    <name evidence="6" type="ORF">HPC62_06790</name>
</gene>
<evidence type="ECO:0000256" key="2">
    <source>
        <dbReference type="ARBA" id="ARBA00022448"/>
    </source>
</evidence>
<sequence length="270" mass="30057">MEEPVISFDQVYKSYPMYHHVRGVKNLMFNFPHNLKALRRQQFEALNNISFEVYRGEKFGIVGYNGAGKSTTLGLIAGVLKPSSGRVVVRGRISPLLALGTGFHPELTGRENILLNGVLLGLTRREVKARLEEIIEFSELGEFIERPIRTYSTGMMARLGFSVVAHLDPEILLIDEVLGVGDIRFQQKCINKMAEFRNSGVTIVLVSHSMTSVSEICDRALWIQDHHVKMIGSATEVAEAYTAAAQLDIAAAGKRINRRKLSEKVSGPLF</sequence>
<dbReference type="SMART" id="SM00382">
    <property type="entry name" value="AAA"/>
    <property type="match status" value="1"/>
</dbReference>
<keyword evidence="4 6" id="KW-0067">ATP-binding</keyword>
<keyword evidence="7" id="KW-1185">Reference proteome</keyword>
<dbReference type="AlphaFoldDB" id="A0A6M8B719"/>
<keyword evidence="2" id="KW-0813">Transport</keyword>
<dbReference type="GO" id="GO:0016020">
    <property type="term" value="C:membrane"/>
    <property type="evidence" value="ECO:0007669"/>
    <property type="project" value="InterPro"/>
</dbReference>
<dbReference type="InterPro" id="IPR015860">
    <property type="entry name" value="ABC_transpr_TagH-like"/>
</dbReference>
<evidence type="ECO:0000313" key="7">
    <source>
        <dbReference type="Proteomes" id="UP000505210"/>
    </source>
</evidence>
<evidence type="ECO:0000256" key="3">
    <source>
        <dbReference type="ARBA" id="ARBA00022741"/>
    </source>
</evidence>
<evidence type="ECO:0000259" key="5">
    <source>
        <dbReference type="PROSITE" id="PS50893"/>
    </source>
</evidence>
<evidence type="ECO:0000313" key="6">
    <source>
        <dbReference type="EMBL" id="QKD81942.1"/>
    </source>
</evidence>
<dbReference type="CDD" id="cd03220">
    <property type="entry name" value="ABC_KpsT_Wzt"/>
    <property type="match status" value="1"/>
</dbReference>
<evidence type="ECO:0000256" key="4">
    <source>
        <dbReference type="ARBA" id="ARBA00022840"/>
    </source>
</evidence>
<proteinExistence type="inferred from homology"/>
<dbReference type="PROSITE" id="PS50893">
    <property type="entry name" value="ABC_TRANSPORTER_2"/>
    <property type="match status" value="1"/>
</dbReference>
<dbReference type="Gene3D" id="3.40.50.300">
    <property type="entry name" value="P-loop containing nucleotide triphosphate hydrolases"/>
    <property type="match status" value="1"/>
</dbReference>
<dbReference type="InterPro" id="IPR003439">
    <property type="entry name" value="ABC_transporter-like_ATP-bd"/>
</dbReference>
<dbReference type="RefSeq" id="WP_172354324.1">
    <property type="nucleotide sequence ID" value="NZ_CP053661.1"/>
</dbReference>
<dbReference type="GO" id="GO:0016887">
    <property type="term" value="F:ATP hydrolysis activity"/>
    <property type="evidence" value="ECO:0007669"/>
    <property type="project" value="InterPro"/>
</dbReference>
<dbReference type="Pfam" id="PF00005">
    <property type="entry name" value="ABC_tran"/>
    <property type="match status" value="1"/>
</dbReference>
<feature type="domain" description="ABC transporter" evidence="5">
    <location>
        <begin position="29"/>
        <end position="250"/>
    </location>
</feature>
<dbReference type="PANTHER" id="PTHR46743:SF2">
    <property type="entry name" value="TEICHOIC ACIDS EXPORT ATP-BINDING PROTEIN TAGH"/>
    <property type="match status" value="1"/>
</dbReference>
<keyword evidence="3" id="KW-0547">Nucleotide-binding</keyword>
<organism evidence="6 7">
    <name type="scientific">Thermoleptolyngbya sichuanensis A183</name>
    <dbReference type="NCBI Taxonomy" id="2737172"/>
    <lineage>
        <taxon>Bacteria</taxon>
        <taxon>Bacillati</taxon>
        <taxon>Cyanobacteriota</taxon>
        <taxon>Cyanophyceae</taxon>
        <taxon>Oculatellales</taxon>
        <taxon>Oculatellaceae</taxon>
        <taxon>Thermoleptolyngbya</taxon>
        <taxon>Thermoleptolyngbya sichuanensis</taxon>
    </lineage>
</organism>